<dbReference type="FunFam" id="3.30.160.60:FF:001156">
    <property type="entry name" value="Zinc finger protein 407"/>
    <property type="match status" value="1"/>
</dbReference>
<feature type="region of interest" description="Disordered" evidence="12">
    <location>
        <begin position="67"/>
        <end position="106"/>
    </location>
</feature>
<keyword evidence="6" id="KW-0862">Zinc</keyword>
<feature type="domain" description="C2H2-type" evidence="13">
    <location>
        <begin position="196"/>
        <end position="223"/>
    </location>
</feature>
<sequence>MRSTTNCTINLNDEDLKPTASIHVIVDTPDKLINGSCLTKSTLDELTMSNLDKQTHLTKANLMADMKHNNTDDTHQPLVKGSLNDNSDTDNTKDQGKDNKKKPYGGRPLRFQCPDCDRKFHAPSHLKRHRLCHTSERPFQCHICKKGFLQAWHLGRHMTIHTGNKPFQCPECPKTFGSRFEMKTHCNYIHKGIKEHECTVCNKMFTLRSNLKVHMRKHTGEKPYQCEICLKRFGQRGHLQYHMRKHEGKTPSTPTGKEHSVIKANEFITKSKSMEEDEKDLTTSSDYGSESDSMNSDPASPMSPTFPSMTTPVSRARYSPLSPVSRPIPMSRSPYNPPSPPESSFFRFAGNDIPLSGRMFDHTNPTEIKPFVCVSCNCGFGEIRSIRAHVRHSHARNSIHNELFSCAFCCKTFTTIDSLQHHHDACKQRHIPLSTLPTPPLLKKEHIDYDYNPRPLKRSGSSEIYFQYGKRQMYGPVSPGGRSSTSDTTFDRLLPPYNREPALYECPHGCECRKPPTNLNNKMVQARYIKYLEQCQQMLESHVQLMEAIKVSRK</sequence>
<feature type="domain" description="C2H2-type" evidence="13">
    <location>
        <begin position="224"/>
        <end position="251"/>
    </location>
</feature>
<feature type="region of interest" description="Disordered" evidence="12">
    <location>
        <begin position="267"/>
        <end position="341"/>
    </location>
</feature>
<evidence type="ECO:0000256" key="1">
    <source>
        <dbReference type="ARBA" id="ARBA00004123"/>
    </source>
</evidence>
<dbReference type="GO" id="GO:0005634">
    <property type="term" value="C:nucleus"/>
    <property type="evidence" value="ECO:0007669"/>
    <property type="project" value="UniProtKB-SubCell"/>
</dbReference>
<dbReference type="GO" id="GO:0008270">
    <property type="term" value="F:zinc ion binding"/>
    <property type="evidence" value="ECO:0007669"/>
    <property type="project" value="UniProtKB-KW"/>
</dbReference>
<evidence type="ECO:0000313" key="15">
    <source>
        <dbReference type="Proteomes" id="UP000594262"/>
    </source>
</evidence>
<evidence type="ECO:0000313" key="14">
    <source>
        <dbReference type="EnsemblMetazoa" id="CLYHEMP019418.4"/>
    </source>
</evidence>
<dbReference type="FunFam" id="3.30.160.60:FF:001443">
    <property type="entry name" value="Zinc finger protein 668"/>
    <property type="match status" value="1"/>
</dbReference>
<keyword evidence="3" id="KW-0479">Metal-binding</keyword>
<dbReference type="EnsemblMetazoa" id="CLYHEMT019418.4">
    <property type="protein sequence ID" value="CLYHEMP019418.4"/>
    <property type="gene ID" value="CLYHEMG019418"/>
</dbReference>
<dbReference type="PROSITE" id="PS50157">
    <property type="entry name" value="ZINC_FINGER_C2H2_2"/>
    <property type="match status" value="5"/>
</dbReference>
<dbReference type="FunFam" id="3.30.160.60:FF:001498">
    <property type="entry name" value="Zinc finger protein 404"/>
    <property type="match status" value="1"/>
</dbReference>
<proteinExistence type="inferred from homology"/>
<dbReference type="AlphaFoldDB" id="A0A7M5X838"/>
<evidence type="ECO:0000256" key="6">
    <source>
        <dbReference type="ARBA" id="ARBA00022833"/>
    </source>
</evidence>
<dbReference type="SUPFAM" id="SSF57667">
    <property type="entry name" value="beta-beta-alpha zinc fingers"/>
    <property type="match status" value="3"/>
</dbReference>
<evidence type="ECO:0000256" key="5">
    <source>
        <dbReference type="ARBA" id="ARBA00022771"/>
    </source>
</evidence>
<dbReference type="OrthoDB" id="427030at2759"/>
<feature type="compositionally biased region" description="Polar residues" evidence="12">
    <location>
        <begin position="282"/>
        <end position="297"/>
    </location>
</feature>
<evidence type="ECO:0000256" key="4">
    <source>
        <dbReference type="ARBA" id="ARBA00022737"/>
    </source>
</evidence>
<name>A0A7M5X838_9CNID</name>
<evidence type="ECO:0000256" key="12">
    <source>
        <dbReference type="SAM" id="MobiDB-lite"/>
    </source>
</evidence>
<evidence type="ECO:0000256" key="3">
    <source>
        <dbReference type="ARBA" id="ARBA00022723"/>
    </source>
</evidence>
<accession>A0A7M5X838</accession>
<dbReference type="SMART" id="SM00355">
    <property type="entry name" value="ZnF_C2H2"/>
    <property type="match status" value="7"/>
</dbReference>
<dbReference type="InterPro" id="IPR036236">
    <property type="entry name" value="Znf_C2H2_sf"/>
</dbReference>
<comment type="similarity">
    <text evidence="2">Belongs to the krueppel C2H2-type zinc-finger protein family.</text>
</comment>
<evidence type="ECO:0000256" key="11">
    <source>
        <dbReference type="PROSITE-ProRule" id="PRU00042"/>
    </source>
</evidence>
<evidence type="ECO:0000256" key="2">
    <source>
        <dbReference type="ARBA" id="ARBA00006991"/>
    </source>
</evidence>
<keyword evidence="7" id="KW-0805">Transcription regulation</keyword>
<reference evidence="14" key="1">
    <citation type="submission" date="2021-01" db="UniProtKB">
        <authorList>
            <consortium name="EnsemblMetazoa"/>
        </authorList>
    </citation>
    <scope>IDENTIFICATION</scope>
</reference>
<dbReference type="Proteomes" id="UP000594262">
    <property type="component" value="Unplaced"/>
</dbReference>
<dbReference type="RefSeq" id="XP_066913315.1">
    <property type="nucleotide sequence ID" value="XM_067057214.1"/>
</dbReference>
<keyword evidence="15" id="KW-1185">Reference proteome</keyword>
<dbReference type="GeneID" id="136800554"/>
<dbReference type="Gene3D" id="3.30.160.60">
    <property type="entry name" value="Classic Zinc Finger"/>
    <property type="match status" value="6"/>
</dbReference>
<feature type="compositionally biased region" description="Low complexity" evidence="12">
    <location>
        <begin position="298"/>
        <end position="312"/>
    </location>
</feature>
<protein>
    <recommendedName>
        <fullName evidence="13">C2H2-type domain-containing protein</fullName>
    </recommendedName>
</protein>
<keyword evidence="10" id="KW-0539">Nucleus</keyword>
<comment type="subcellular location">
    <subcellularLocation>
        <location evidence="1">Nucleus</location>
    </subcellularLocation>
</comment>
<evidence type="ECO:0000259" key="13">
    <source>
        <dbReference type="PROSITE" id="PS50157"/>
    </source>
</evidence>
<keyword evidence="8" id="KW-0238">DNA-binding</keyword>
<evidence type="ECO:0000256" key="8">
    <source>
        <dbReference type="ARBA" id="ARBA00023125"/>
    </source>
</evidence>
<evidence type="ECO:0000256" key="9">
    <source>
        <dbReference type="ARBA" id="ARBA00023163"/>
    </source>
</evidence>
<dbReference type="PANTHER" id="PTHR24379:SF121">
    <property type="entry name" value="C2H2-TYPE DOMAIN-CONTAINING PROTEIN"/>
    <property type="match status" value="1"/>
</dbReference>
<evidence type="ECO:0000256" key="10">
    <source>
        <dbReference type="ARBA" id="ARBA00023242"/>
    </source>
</evidence>
<keyword evidence="9" id="KW-0804">Transcription</keyword>
<keyword evidence="5 11" id="KW-0863">Zinc-finger</keyword>
<feature type="domain" description="C2H2-type" evidence="13">
    <location>
        <begin position="111"/>
        <end position="138"/>
    </location>
</feature>
<keyword evidence="4" id="KW-0677">Repeat</keyword>
<evidence type="ECO:0000256" key="7">
    <source>
        <dbReference type="ARBA" id="ARBA00023015"/>
    </source>
</evidence>
<dbReference type="PANTHER" id="PTHR24379">
    <property type="entry name" value="KRAB AND ZINC FINGER DOMAIN-CONTAINING"/>
    <property type="match status" value="1"/>
</dbReference>
<dbReference type="Pfam" id="PF00096">
    <property type="entry name" value="zf-C2H2"/>
    <property type="match status" value="2"/>
</dbReference>
<dbReference type="GO" id="GO:0003677">
    <property type="term" value="F:DNA binding"/>
    <property type="evidence" value="ECO:0007669"/>
    <property type="project" value="UniProtKB-KW"/>
</dbReference>
<dbReference type="InterPro" id="IPR013087">
    <property type="entry name" value="Znf_C2H2_type"/>
</dbReference>
<feature type="domain" description="C2H2-type" evidence="13">
    <location>
        <begin position="139"/>
        <end position="166"/>
    </location>
</feature>
<feature type="domain" description="C2H2-type" evidence="13">
    <location>
        <begin position="167"/>
        <end position="195"/>
    </location>
</feature>
<dbReference type="PROSITE" id="PS00028">
    <property type="entry name" value="ZINC_FINGER_C2H2_1"/>
    <property type="match status" value="6"/>
</dbReference>
<organism evidence="14 15">
    <name type="scientific">Clytia hemisphaerica</name>
    <dbReference type="NCBI Taxonomy" id="252671"/>
    <lineage>
        <taxon>Eukaryota</taxon>
        <taxon>Metazoa</taxon>
        <taxon>Cnidaria</taxon>
        <taxon>Hydrozoa</taxon>
        <taxon>Hydroidolina</taxon>
        <taxon>Leptothecata</taxon>
        <taxon>Obeliida</taxon>
        <taxon>Clytiidae</taxon>
        <taxon>Clytia</taxon>
    </lineage>
</organism>